<protein>
    <submittedName>
        <fullName evidence="1">Uncharacterized protein</fullName>
    </submittedName>
</protein>
<name>A0A2H5P2J8_CITUN</name>
<dbReference type="EMBL" id="BDQV01000034">
    <property type="protein sequence ID" value="GAY46580.1"/>
    <property type="molecule type" value="Genomic_DNA"/>
</dbReference>
<keyword evidence="2" id="KW-1185">Reference proteome</keyword>
<evidence type="ECO:0000313" key="1">
    <source>
        <dbReference type="EMBL" id="GAY46580.1"/>
    </source>
</evidence>
<dbReference type="Proteomes" id="UP000236630">
    <property type="component" value="Unassembled WGS sequence"/>
</dbReference>
<accession>A0A2H5P2J8</accession>
<sequence>MSGLSTSIPSTIIQLRTAHILVCHVTFESSMAGYLSSSSCMCWHHQKTNVVADFHVFRKMPIVPKVKVSDLARGSPMDQAIRYKIAPTFNTVYYAEIMGVVDLISKAAFDQGLMNLWLLASLHVLFDTSGQKSGHEFCDEFEILRETKGNGT</sequence>
<gene>
    <name evidence="1" type="ORF">CUMW_098140</name>
</gene>
<comment type="caution">
    <text evidence="1">The sequence shown here is derived from an EMBL/GenBank/DDBJ whole genome shotgun (WGS) entry which is preliminary data.</text>
</comment>
<dbReference type="AlphaFoldDB" id="A0A2H5P2J8"/>
<proteinExistence type="predicted"/>
<organism evidence="1 2">
    <name type="scientific">Citrus unshiu</name>
    <name type="common">Satsuma mandarin</name>
    <name type="synonym">Citrus nobilis var. unshiu</name>
    <dbReference type="NCBI Taxonomy" id="55188"/>
    <lineage>
        <taxon>Eukaryota</taxon>
        <taxon>Viridiplantae</taxon>
        <taxon>Streptophyta</taxon>
        <taxon>Embryophyta</taxon>
        <taxon>Tracheophyta</taxon>
        <taxon>Spermatophyta</taxon>
        <taxon>Magnoliopsida</taxon>
        <taxon>eudicotyledons</taxon>
        <taxon>Gunneridae</taxon>
        <taxon>Pentapetalae</taxon>
        <taxon>rosids</taxon>
        <taxon>malvids</taxon>
        <taxon>Sapindales</taxon>
        <taxon>Rutaceae</taxon>
        <taxon>Aurantioideae</taxon>
        <taxon>Citrus</taxon>
    </lineage>
</organism>
<reference evidence="1 2" key="1">
    <citation type="journal article" date="2017" name="Front. Genet.">
        <title>Draft sequencing of the heterozygous diploid genome of Satsuma (Citrus unshiu Marc.) using a hybrid assembly approach.</title>
        <authorList>
            <person name="Shimizu T."/>
            <person name="Tanizawa Y."/>
            <person name="Mochizuki T."/>
            <person name="Nagasaki H."/>
            <person name="Yoshioka T."/>
            <person name="Toyoda A."/>
            <person name="Fujiyama A."/>
            <person name="Kaminuma E."/>
            <person name="Nakamura Y."/>
        </authorList>
    </citation>
    <scope>NUCLEOTIDE SEQUENCE [LARGE SCALE GENOMIC DNA]</scope>
    <source>
        <strain evidence="2">cv. Miyagawa wase</strain>
    </source>
</reference>
<evidence type="ECO:0000313" key="2">
    <source>
        <dbReference type="Proteomes" id="UP000236630"/>
    </source>
</evidence>